<proteinExistence type="inferred from homology"/>
<keyword evidence="3" id="KW-0648">Protein biosynthesis</keyword>
<accession>K1YYU6</accession>
<dbReference type="Gene3D" id="3.10.20.80">
    <property type="entry name" value="Translation initiation factor 3 (IF-3), N-terminal domain"/>
    <property type="match status" value="1"/>
</dbReference>
<dbReference type="InterPro" id="IPR019815">
    <property type="entry name" value="Translation_initiation_fac_3_C"/>
</dbReference>
<dbReference type="InterPro" id="IPR036787">
    <property type="entry name" value="T_IF-3_N_sf"/>
</dbReference>
<dbReference type="Pfam" id="PF00707">
    <property type="entry name" value="IF3_C"/>
    <property type="match status" value="1"/>
</dbReference>
<dbReference type="Gene3D" id="3.30.110.10">
    <property type="entry name" value="Translation initiation factor 3 (IF-3), C-terminal domain"/>
    <property type="match status" value="1"/>
</dbReference>
<keyword evidence="2" id="KW-0396">Initiation factor</keyword>
<dbReference type="Pfam" id="PF05198">
    <property type="entry name" value="IF3_N"/>
    <property type="match status" value="1"/>
</dbReference>
<evidence type="ECO:0000259" key="6">
    <source>
        <dbReference type="Pfam" id="PF05198"/>
    </source>
</evidence>
<dbReference type="PANTHER" id="PTHR10938">
    <property type="entry name" value="TRANSLATION INITIATION FACTOR IF-3"/>
    <property type="match status" value="1"/>
</dbReference>
<comment type="similarity">
    <text evidence="1">Belongs to the IF-3 family.</text>
</comment>
<dbReference type="GO" id="GO:0032790">
    <property type="term" value="P:ribosome disassembly"/>
    <property type="evidence" value="ECO:0007669"/>
    <property type="project" value="TreeGrafter"/>
</dbReference>
<dbReference type="InterPro" id="IPR001288">
    <property type="entry name" value="Translation_initiation_fac_3"/>
</dbReference>
<gene>
    <name evidence="7" type="ORF">ACD_78C00003G0002</name>
</gene>
<evidence type="ECO:0000256" key="4">
    <source>
        <dbReference type="NCBIfam" id="TIGR00168"/>
    </source>
</evidence>
<dbReference type="InterPro" id="IPR019814">
    <property type="entry name" value="Translation_initiation_fac_3_N"/>
</dbReference>
<evidence type="ECO:0000256" key="3">
    <source>
        <dbReference type="ARBA" id="ARBA00022917"/>
    </source>
</evidence>
<organism evidence="7">
    <name type="scientific">uncultured bacterium</name>
    <name type="common">gcode 4</name>
    <dbReference type="NCBI Taxonomy" id="1234023"/>
    <lineage>
        <taxon>Bacteria</taxon>
        <taxon>environmental samples</taxon>
    </lineage>
</organism>
<evidence type="ECO:0000256" key="1">
    <source>
        <dbReference type="ARBA" id="ARBA00005439"/>
    </source>
</evidence>
<name>K1YYU6_9BACT</name>
<dbReference type="GO" id="GO:0005737">
    <property type="term" value="C:cytoplasm"/>
    <property type="evidence" value="ECO:0007669"/>
    <property type="project" value="UniProtKB-ARBA"/>
</dbReference>
<dbReference type="EMBL" id="AMFJ01034003">
    <property type="protein sequence ID" value="EKD30579.1"/>
    <property type="molecule type" value="Genomic_DNA"/>
</dbReference>
<dbReference type="AlphaFoldDB" id="K1YYU6"/>
<evidence type="ECO:0000256" key="2">
    <source>
        <dbReference type="ARBA" id="ARBA00022540"/>
    </source>
</evidence>
<evidence type="ECO:0000313" key="7">
    <source>
        <dbReference type="EMBL" id="EKD30579.1"/>
    </source>
</evidence>
<feature type="domain" description="Translation initiation factor 3 C-terminal" evidence="5">
    <location>
        <begin position="82"/>
        <end position="165"/>
    </location>
</feature>
<dbReference type="InterPro" id="IPR036788">
    <property type="entry name" value="T_IF-3_C_sf"/>
</dbReference>
<feature type="domain" description="Translation initiation factor 3 N-terminal" evidence="6">
    <location>
        <begin position="8"/>
        <end position="76"/>
    </location>
</feature>
<comment type="caution">
    <text evidence="7">The sequence shown here is derived from an EMBL/GenBank/DDBJ whole genome shotgun (WGS) entry which is preliminary data.</text>
</comment>
<protein>
    <recommendedName>
        <fullName evidence="4">Translation initiation factor IF-3</fullName>
    </recommendedName>
</protein>
<dbReference type="PANTHER" id="PTHR10938:SF0">
    <property type="entry name" value="TRANSLATION INITIATION FACTOR IF-3, MITOCHONDRIAL"/>
    <property type="match status" value="1"/>
</dbReference>
<dbReference type="SUPFAM" id="SSF54364">
    <property type="entry name" value="Translation initiation factor IF3, N-terminal domain"/>
    <property type="match status" value="1"/>
</dbReference>
<reference evidence="7" key="1">
    <citation type="journal article" date="2012" name="Science">
        <title>Fermentation, hydrogen, and sulfur metabolism in multiple uncultivated bacterial phyla.</title>
        <authorList>
            <person name="Wrighton K.C."/>
            <person name="Thomas B.C."/>
            <person name="Sharon I."/>
            <person name="Miller C.S."/>
            <person name="Castelle C.J."/>
            <person name="VerBerkmoes N.C."/>
            <person name="Wilkins M.J."/>
            <person name="Hettich R.L."/>
            <person name="Lipton M.S."/>
            <person name="Williams K.H."/>
            <person name="Long P.E."/>
            <person name="Banfield J.F."/>
        </authorList>
    </citation>
    <scope>NUCLEOTIDE SEQUENCE [LARGE SCALE GENOMIC DNA]</scope>
</reference>
<evidence type="ECO:0000259" key="5">
    <source>
        <dbReference type="Pfam" id="PF00707"/>
    </source>
</evidence>
<dbReference type="GO" id="GO:0043022">
    <property type="term" value="F:ribosome binding"/>
    <property type="evidence" value="ECO:0007669"/>
    <property type="project" value="TreeGrafter"/>
</dbReference>
<sequence length="168" mass="18895">MAPKAKRTNENIRADKVQVIAESGEQLGIMSLSEAINKASALDMDIVEIGMQDGVVLTKMMDYGKFLFKQQKAQNKSHSKKTEVKTIKLTYKIGDHDLEIRKIQAVKFAKEGHPLKIILSLKGRENRYEDIAMDKVNEFVTSLADVYKADGKVMKAGNNFSILLHLKK</sequence>
<dbReference type="NCBIfam" id="TIGR00168">
    <property type="entry name" value="infC"/>
    <property type="match status" value="1"/>
</dbReference>
<dbReference type="GO" id="GO:0003743">
    <property type="term" value="F:translation initiation factor activity"/>
    <property type="evidence" value="ECO:0007669"/>
    <property type="project" value="UniProtKB-UniRule"/>
</dbReference>
<dbReference type="SUPFAM" id="SSF55200">
    <property type="entry name" value="Translation initiation factor IF3, C-terminal domain"/>
    <property type="match status" value="1"/>
</dbReference>